<accession>A0ABY6WUP5</accession>
<comment type="caution">
    <text evidence="1">The sequence shown here is derived from an EMBL/GenBank/DDBJ whole genome shotgun (WGS) entry which is preliminary data.</text>
</comment>
<name>A0ABY6WUP5_9BURK</name>
<dbReference type="Proteomes" id="UP000361468">
    <property type="component" value="Unassembled WGS sequence"/>
</dbReference>
<dbReference type="EMBL" id="CABPSO010000022">
    <property type="protein sequence ID" value="VVE72954.1"/>
    <property type="molecule type" value="Genomic_DNA"/>
</dbReference>
<proteinExistence type="predicted"/>
<protein>
    <submittedName>
        <fullName evidence="1">Uncharacterized protein</fullName>
    </submittedName>
</protein>
<organism evidence="1 2">
    <name type="scientific">Pandoraea pnomenusa</name>
    <dbReference type="NCBI Taxonomy" id="93220"/>
    <lineage>
        <taxon>Bacteria</taxon>
        <taxon>Pseudomonadati</taxon>
        <taxon>Pseudomonadota</taxon>
        <taxon>Betaproteobacteria</taxon>
        <taxon>Burkholderiales</taxon>
        <taxon>Burkholderiaceae</taxon>
        <taxon>Pandoraea</taxon>
    </lineage>
</organism>
<reference evidence="1 2" key="1">
    <citation type="submission" date="2019-08" db="EMBL/GenBank/DDBJ databases">
        <authorList>
            <person name="Peeters C."/>
        </authorList>
    </citation>
    <scope>NUCLEOTIDE SEQUENCE [LARGE SCALE GENOMIC DNA]</scope>
    <source>
        <strain evidence="1 2">LMG 31119</strain>
    </source>
</reference>
<evidence type="ECO:0000313" key="2">
    <source>
        <dbReference type="Proteomes" id="UP000361468"/>
    </source>
</evidence>
<dbReference type="RefSeq" id="WP_150646722.1">
    <property type="nucleotide sequence ID" value="NZ_CABPSO010000022.1"/>
</dbReference>
<keyword evidence="2" id="KW-1185">Reference proteome</keyword>
<gene>
    <name evidence="1" type="ORF">PPN31119_04456</name>
</gene>
<evidence type="ECO:0000313" key="1">
    <source>
        <dbReference type="EMBL" id="VVE72954.1"/>
    </source>
</evidence>
<sequence length="188" mass="20840">MYSEVEHEPFDKELFIDIVVKHMLSDVKWAIEQGRNLVAAQLLLAAVDVIAGLTRQADLEETTSAVFQAWASEHLALVGDNYKLTGADIWGARCGFLHGYTPASRIVRQGRARRLVYVDAMVPPVKSGEGPDGLVIVSLRHLYAALLTGTKATMRMIESDPELAQLVNSRLQMMFRVVDLDDEETASQ</sequence>